<dbReference type="EMBL" id="JASCZI010061868">
    <property type="protein sequence ID" value="MED6139660.1"/>
    <property type="molecule type" value="Genomic_DNA"/>
</dbReference>
<reference evidence="1 2" key="1">
    <citation type="journal article" date="2023" name="Plants (Basel)">
        <title>Bridging the Gap: Combining Genomics and Transcriptomics Approaches to Understand Stylosanthes scabra, an Orphan Legume from the Brazilian Caatinga.</title>
        <authorList>
            <person name="Ferreira-Neto J.R.C."/>
            <person name="da Silva M.D."/>
            <person name="Binneck E."/>
            <person name="de Melo N.F."/>
            <person name="da Silva R.H."/>
            <person name="de Melo A.L.T.M."/>
            <person name="Pandolfi V."/>
            <person name="Bustamante F.O."/>
            <person name="Brasileiro-Vidal A.C."/>
            <person name="Benko-Iseppon A.M."/>
        </authorList>
    </citation>
    <scope>NUCLEOTIDE SEQUENCE [LARGE SCALE GENOMIC DNA]</scope>
    <source>
        <tissue evidence="1">Leaves</tissue>
    </source>
</reference>
<dbReference type="Proteomes" id="UP001341840">
    <property type="component" value="Unassembled WGS sequence"/>
</dbReference>
<keyword evidence="2" id="KW-1185">Reference proteome</keyword>
<sequence>MDVIKEFTLQKGRRMMFKSNENNRCKAICKWKKDLGCPWVVFAFKDVKDTCWKVKTFKNIHICEKTKRNRCANRKWLAPKLVRKLRHYPNLKYGEALAYFKRKCALKVPMQSLSMALSDARSKCRDSTKNV</sequence>
<comment type="caution">
    <text evidence="1">The sequence shown here is derived from an EMBL/GenBank/DDBJ whole genome shotgun (WGS) entry which is preliminary data.</text>
</comment>
<evidence type="ECO:0000313" key="2">
    <source>
        <dbReference type="Proteomes" id="UP001341840"/>
    </source>
</evidence>
<protein>
    <recommendedName>
        <fullName evidence="3">Transposase MuDR plant domain-containing protein</fullName>
    </recommendedName>
</protein>
<organism evidence="1 2">
    <name type="scientific">Stylosanthes scabra</name>
    <dbReference type="NCBI Taxonomy" id="79078"/>
    <lineage>
        <taxon>Eukaryota</taxon>
        <taxon>Viridiplantae</taxon>
        <taxon>Streptophyta</taxon>
        <taxon>Embryophyta</taxon>
        <taxon>Tracheophyta</taxon>
        <taxon>Spermatophyta</taxon>
        <taxon>Magnoliopsida</taxon>
        <taxon>eudicotyledons</taxon>
        <taxon>Gunneridae</taxon>
        <taxon>Pentapetalae</taxon>
        <taxon>rosids</taxon>
        <taxon>fabids</taxon>
        <taxon>Fabales</taxon>
        <taxon>Fabaceae</taxon>
        <taxon>Papilionoideae</taxon>
        <taxon>50 kb inversion clade</taxon>
        <taxon>dalbergioids sensu lato</taxon>
        <taxon>Dalbergieae</taxon>
        <taxon>Pterocarpus clade</taxon>
        <taxon>Stylosanthes</taxon>
    </lineage>
</organism>
<name>A0ABU6STP8_9FABA</name>
<evidence type="ECO:0000313" key="1">
    <source>
        <dbReference type="EMBL" id="MED6139660.1"/>
    </source>
</evidence>
<evidence type="ECO:0008006" key="3">
    <source>
        <dbReference type="Google" id="ProtNLM"/>
    </source>
</evidence>
<accession>A0ABU6STP8</accession>
<proteinExistence type="predicted"/>
<gene>
    <name evidence="1" type="ORF">PIB30_085957</name>
</gene>